<protein>
    <submittedName>
        <fullName evidence="1">Uncharacterized protein</fullName>
    </submittedName>
</protein>
<proteinExistence type="predicted"/>
<keyword evidence="2" id="KW-1185">Reference proteome</keyword>
<sequence>MCFSLIEAIKSTSTDGLLQSGFCFDAIVQGRSGFLLCWVTRAEQLTLPWLPLPLDKDYEEFIKMEERRESEFEFRTDSVFDAPITQDELAYALRSHPCGKSPGGDGIHSEFLRLYWP</sequence>
<reference evidence="1" key="1">
    <citation type="submission" date="2020-08" db="EMBL/GenBank/DDBJ databases">
        <title>Multicomponent nature underlies the extraordinary mechanical properties of spider dragline silk.</title>
        <authorList>
            <person name="Kono N."/>
            <person name="Nakamura H."/>
            <person name="Mori M."/>
            <person name="Yoshida Y."/>
            <person name="Ohtoshi R."/>
            <person name="Malay A.D."/>
            <person name="Moran D.A.P."/>
            <person name="Tomita M."/>
            <person name="Numata K."/>
            <person name="Arakawa K."/>
        </authorList>
    </citation>
    <scope>NUCLEOTIDE SEQUENCE</scope>
</reference>
<name>A0A8X6X0B0_9ARAC</name>
<organism evidence="1 2">
    <name type="scientific">Trichonephila inaurata madagascariensis</name>
    <dbReference type="NCBI Taxonomy" id="2747483"/>
    <lineage>
        <taxon>Eukaryota</taxon>
        <taxon>Metazoa</taxon>
        <taxon>Ecdysozoa</taxon>
        <taxon>Arthropoda</taxon>
        <taxon>Chelicerata</taxon>
        <taxon>Arachnida</taxon>
        <taxon>Araneae</taxon>
        <taxon>Araneomorphae</taxon>
        <taxon>Entelegynae</taxon>
        <taxon>Araneoidea</taxon>
        <taxon>Nephilidae</taxon>
        <taxon>Trichonephila</taxon>
        <taxon>Trichonephila inaurata</taxon>
    </lineage>
</organism>
<gene>
    <name evidence="1" type="ORF">TNIN_348191</name>
</gene>
<evidence type="ECO:0000313" key="2">
    <source>
        <dbReference type="Proteomes" id="UP000886998"/>
    </source>
</evidence>
<evidence type="ECO:0000313" key="1">
    <source>
        <dbReference type="EMBL" id="GFY44608.1"/>
    </source>
</evidence>
<dbReference type="Proteomes" id="UP000886998">
    <property type="component" value="Unassembled WGS sequence"/>
</dbReference>
<accession>A0A8X6X0B0</accession>
<dbReference type="AlphaFoldDB" id="A0A8X6X0B0"/>
<dbReference type="EMBL" id="BMAV01004314">
    <property type="protein sequence ID" value="GFY44608.1"/>
    <property type="molecule type" value="Genomic_DNA"/>
</dbReference>
<comment type="caution">
    <text evidence="1">The sequence shown here is derived from an EMBL/GenBank/DDBJ whole genome shotgun (WGS) entry which is preliminary data.</text>
</comment>